<organism evidence="2 3">
    <name type="scientific">Euplotes crassus</name>
    <dbReference type="NCBI Taxonomy" id="5936"/>
    <lineage>
        <taxon>Eukaryota</taxon>
        <taxon>Sar</taxon>
        <taxon>Alveolata</taxon>
        <taxon>Ciliophora</taxon>
        <taxon>Intramacronucleata</taxon>
        <taxon>Spirotrichea</taxon>
        <taxon>Hypotrichia</taxon>
        <taxon>Euplotida</taxon>
        <taxon>Euplotidae</taxon>
        <taxon>Moneuplotes</taxon>
    </lineage>
</organism>
<feature type="compositionally biased region" description="Basic and acidic residues" evidence="1">
    <location>
        <begin position="517"/>
        <end position="533"/>
    </location>
</feature>
<evidence type="ECO:0000313" key="3">
    <source>
        <dbReference type="Proteomes" id="UP001295684"/>
    </source>
</evidence>
<proteinExistence type="predicted"/>
<feature type="region of interest" description="Disordered" evidence="1">
    <location>
        <begin position="448"/>
        <end position="487"/>
    </location>
</feature>
<comment type="caution">
    <text evidence="2">The sequence shown here is derived from an EMBL/GenBank/DDBJ whole genome shotgun (WGS) entry which is preliminary data.</text>
</comment>
<reference evidence="2" key="1">
    <citation type="submission" date="2023-07" db="EMBL/GenBank/DDBJ databases">
        <authorList>
            <consortium name="AG Swart"/>
            <person name="Singh M."/>
            <person name="Singh A."/>
            <person name="Seah K."/>
            <person name="Emmerich C."/>
        </authorList>
    </citation>
    <scope>NUCLEOTIDE SEQUENCE</scope>
    <source>
        <strain evidence="2">DP1</strain>
    </source>
</reference>
<keyword evidence="3" id="KW-1185">Reference proteome</keyword>
<evidence type="ECO:0000313" key="2">
    <source>
        <dbReference type="EMBL" id="CAI2383212.1"/>
    </source>
</evidence>
<gene>
    <name evidence="2" type="ORF">ECRASSUSDP1_LOCUS24706</name>
</gene>
<sequence length="1080" mass="126043">MKRSLSSERSVIGSGFRTRKAMDKVDIKNKFVKNEGIGHPGRIRDPYLNRKEQKKRDLFHQIKRNTKKIVSRAKIDDKSSTECLIEEKKGEYNMLFKKMNKKLKKFPTTKSFETSSQYLNTIRKSTNIEITDSIATIKPRQNSITRKKKTINRERPKSSYTRLYTRPASAITTRIRASIKESEFETERLSQNDSFCKITTDAYQRINETSENDSKFTTAQLIPLCQVKFLEKKIKISKSIKREHSRKSKLKGKTKQRAQKVLKSVDKYLESRRERLVEKKKTKLDSSLLDLQMRIIFSKRKGKPKKKTKITKKYDLFETSSEEQMDELPQYELPTKKHVQSQNVIKKRTLHKGNQDKLVNLNLQKIRTSPQVSKLSDQSKLTSKQSVANKIFQRRPSIRPSQTGLILQPNIHQALGDVTQRKSPSMHQNALRAGNMFRSPNFEMSTKNIFTPERKDSNNSIQKPLSRSGSDQSIKKQSLRQKRLSLYKKSKNVHRTVAVEKPSLKRSAFGQSIVEEETQKSEKKSDQSHKSKFQDIYLKSNNKASRFGRRRVSDGQKEEKEFRLSKIFPDELKGATFDHQKSSKKASKTPEKRIFLKKSTPKISITVQQSLSVIIRKLRYGFTPLPFIPVPTIRTMKNIFYIKFKEEIKTYTQKVVDSNNKEKIEFHGLTPKLNNEQLQDLNEPINILSLDQMFGSDELESADNLSIGGASSFIHMEGEAQSLTKEYIKIDGINYAFKHLVEKPKQEKMPELDLSFAAGSLKRIDNLTAGLLHFRDFNEDESDDFKEDLSDVPSDLEEFDDNVFLDEKKMKEYEKDIMFKLKYGTSENIPDNFVRKNVVTSIDPKKLYRQWHMDEGYLFQRRFCGCKPKVIFDFLKRPDKQTVKKCYDYIPLALSPKSNLDSRRYNRKQTKFEASMIHEMLLDAEDLDELLEEIKESQISKKLIPLIDACFTLSYLNQCNAKDSKRIHFQVDIQNSYQYRSYSSQDPDITLSVKSPTISIIKGQYWKKLRCCNKNTFKWITEEILNRKELIYQTGLIKILTKTKLKREKPKMLEYCSDNSQEWNNYLLGGKGGHRYSYSY</sequence>
<accession>A0AAD2D754</accession>
<protein>
    <submittedName>
        <fullName evidence="2">Uncharacterized protein</fullName>
    </submittedName>
</protein>
<evidence type="ECO:0000256" key="1">
    <source>
        <dbReference type="SAM" id="MobiDB-lite"/>
    </source>
</evidence>
<feature type="compositionally biased region" description="Polar residues" evidence="1">
    <location>
        <begin position="458"/>
        <end position="476"/>
    </location>
</feature>
<feature type="compositionally biased region" description="Basic residues" evidence="1">
    <location>
        <begin position="477"/>
        <end position="487"/>
    </location>
</feature>
<dbReference type="AlphaFoldDB" id="A0AAD2D754"/>
<feature type="region of interest" description="Disordered" evidence="1">
    <location>
        <begin position="510"/>
        <end position="535"/>
    </location>
</feature>
<name>A0AAD2D754_EUPCR</name>
<dbReference type="Proteomes" id="UP001295684">
    <property type="component" value="Unassembled WGS sequence"/>
</dbReference>
<dbReference type="EMBL" id="CAMPGE010025455">
    <property type="protein sequence ID" value="CAI2383212.1"/>
    <property type="molecule type" value="Genomic_DNA"/>
</dbReference>